<evidence type="ECO:0000256" key="4">
    <source>
        <dbReference type="ARBA" id="ARBA00022679"/>
    </source>
</evidence>
<dbReference type="KEGG" id="bsto:C0V70_13795"/>
<dbReference type="RefSeq" id="WP_102244446.1">
    <property type="nucleotide sequence ID" value="NZ_CP025704.1"/>
</dbReference>
<dbReference type="EMBL" id="CP025704">
    <property type="protein sequence ID" value="AUN99155.1"/>
    <property type="molecule type" value="Genomic_DNA"/>
</dbReference>
<dbReference type="InterPro" id="IPR036097">
    <property type="entry name" value="HisK_dim/P_sf"/>
</dbReference>
<dbReference type="EC" id="2.7.13.3" evidence="2"/>
<dbReference type="GO" id="GO:0007234">
    <property type="term" value="P:osmosensory signaling via phosphorelay pathway"/>
    <property type="evidence" value="ECO:0007669"/>
    <property type="project" value="TreeGrafter"/>
</dbReference>
<evidence type="ECO:0000256" key="5">
    <source>
        <dbReference type="ARBA" id="ARBA00022777"/>
    </source>
</evidence>
<dbReference type="InterPro" id="IPR003661">
    <property type="entry name" value="HisK_dim/P_dom"/>
</dbReference>
<name>A0A2K9NVT6_BACTC</name>
<evidence type="ECO:0000256" key="2">
    <source>
        <dbReference type="ARBA" id="ARBA00012438"/>
    </source>
</evidence>
<dbReference type="CDD" id="cd00082">
    <property type="entry name" value="HisKA"/>
    <property type="match status" value="1"/>
</dbReference>
<keyword evidence="5" id="KW-0418">Kinase</keyword>
<evidence type="ECO:0000256" key="1">
    <source>
        <dbReference type="ARBA" id="ARBA00000085"/>
    </source>
</evidence>
<dbReference type="PANTHER" id="PTHR42878">
    <property type="entry name" value="TWO-COMPONENT HISTIDINE KINASE"/>
    <property type="match status" value="1"/>
</dbReference>
<dbReference type="SUPFAM" id="SSF47384">
    <property type="entry name" value="Homodimeric domain of signal transducing histidine kinase"/>
    <property type="match status" value="1"/>
</dbReference>
<dbReference type="GO" id="GO:0030295">
    <property type="term" value="F:protein kinase activator activity"/>
    <property type="evidence" value="ECO:0007669"/>
    <property type="project" value="TreeGrafter"/>
</dbReference>
<dbReference type="CDD" id="cd19410">
    <property type="entry name" value="HK9-like_sensor"/>
    <property type="match status" value="1"/>
</dbReference>
<dbReference type="GO" id="GO:0000155">
    <property type="term" value="F:phosphorelay sensor kinase activity"/>
    <property type="evidence" value="ECO:0007669"/>
    <property type="project" value="InterPro"/>
</dbReference>
<dbReference type="AlphaFoldDB" id="A0A2K9NVT6"/>
<keyword evidence="3" id="KW-0597">Phosphoprotein</keyword>
<dbReference type="Gene3D" id="1.10.287.130">
    <property type="match status" value="1"/>
</dbReference>
<dbReference type="Pfam" id="PF00512">
    <property type="entry name" value="HisKA"/>
    <property type="match status" value="1"/>
</dbReference>
<dbReference type="GO" id="GO:0000156">
    <property type="term" value="F:phosphorelay response regulator activity"/>
    <property type="evidence" value="ECO:0007669"/>
    <property type="project" value="TreeGrafter"/>
</dbReference>
<dbReference type="InterPro" id="IPR036890">
    <property type="entry name" value="HATPase_C_sf"/>
</dbReference>
<reference evidence="6 7" key="1">
    <citation type="submission" date="2018-01" db="EMBL/GenBank/DDBJ databases">
        <title>Complete genome sequence of Bacteriovorax stolpii DSM12778.</title>
        <authorList>
            <person name="Tang B."/>
            <person name="Chang J."/>
        </authorList>
    </citation>
    <scope>NUCLEOTIDE SEQUENCE [LARGE SCALE GENOMIC DNA]</scope>
    <source>
        <strain evidence="6 7">DSM 12778</strain>
    </source>
</reference>
<dbReference type="SMART" id="SM00388">
    <property type="entry name" value="HisKA"/>
    <property type="match status" value="1"/>
</dbReference>
<comment type="catalytic activity">
    <reaction evidence="1">
        <text>ATP + protein L-histidine = ADP + protein N-phospho-L-histidine.</text>
        <dbReference type="EC" id="2.7.13.3"/>
    </reaction>
</comment>
<sequence>MQQLPKKLLSSMIGRGDHPVDPREFKKILFQATILPIALSLLLSILFVKQVYSVLEENHKVRHSDEVINTATEGIKLIIDSETGFRGYIITNNDVYLGPWIEAQSKFFVLADKIIDLVKDNPIQQKEIREIKTLYAGWNENAEGTIAYRKKFKQPSPDEMITARKAIMDSIRQNFDEFIERERGFRNKRWAEAEQASRDAVVVTLALGIVLGISLAVMSILQLRRLSKNYSEAYSSLAAATDHLEETVALRTHELTLVNKELEAFSYSVSHDLRAPLRGIDGFSQILAEEYSDKLDGEAIKYLGFIRSGVQRMGVLIDDLINLSRLTRAEFRKEDVELSQVASEIIADLKQNEPQRKFEFTNFLPQTVSADPGLLRAALQNLISNAWKYSRTREVSIIELGQIYKDGKVTFYVKDNGVGFDMRFYDKLFQPFQRLHPKEQFDGSGIGLATVGRIIRRHNGSIWGESELGKGSTFYFTLGT</sequence>
<organism evidence="6 7">
    <name type="scientific">Bacteriovorax stolpii</name>
    <name type="common">Bdellovibrio stolpii</name>
    <dbReference type="NCBI Taxonomy" id="960"/>
    <lineage>
        <taxon>Bacteria</taxon>
        <taxon>Pseudomonadati</taxon>
        <taxon>Bdellovibrionota</taxon>
        <taxon>Bacteriovoracia</taxon>
        <taxon>Bacteriovoracales</taxon>
        <taxon>Bacteriovoracaceae</taxon>
        <taxon>Bacteriovorax</taxon>
    </lineage>
</organism>
<dbReference type="InterPro" id="IPR003594">
    <property type="entry name" value="HATPase_dom"/>
</dbReference>
<keyword evidence="7" id="KW-1185">Reference proteome</keyword>
<dbReference type="InterPro" id="IPR004358">
    <property type="entry name" value="Sig_transdc_His_kin-like_C"/>
</dbReference>
<dbReference type="Gene3D" id="3.30.565.10">
    <property type="entry name" value="Histidine kinase-like ATPase, C-terminal domain"/>
    <property type="match status" value="1"/>
</dbReference>
<dbReference type="Pfam" id="PF02518">
    <property type="entry name" value="HATPase_c"/>
    <property type="match status" value="1"/>
</dbReference>
<dbReference type="InterPro" id="IPR007891">
    <property type="entry name" value="CHASE3"/>
</dbReference>
<dbReference type="SMART" id="SM00387">
    <property type="entry name" value="HATPase_c"/>
    <property type="match status" value="1"/>
</dbReference>
<evidence type="ECO:0000256" key="3">
    <source>
        <dbReference type="ARBA" id="ARBA00022553"/>
    </source>
</evidence>
<dbReference type="PRINTS" id="PR00344">
    <property type="entry name" value="BCTRLSENSOR"/>
</dbReference>
<accession>A0A2K9NVT6</accession>
<protein>
    <recommendedName>
        <fullName evidence="2">histidine kinase</fullName>
        <ecNumber evidence="2">2.7.13.3</ecNumber>
    </recommendedName>
</protein>
<dbReference type="InterPro" id="IPR050351">
    <property type="entry name" value="BphY/WalK/GraS-like"/>
</dbReference>
<dbReference type="SUPFAM" id="SSF55874">
    <property type="entry name" value="ATPase domain of HSP90 chaperone/DNA topoisomerase II/histidine kinase"/>
    <property type="match status" value="1"/>
</dbReference>
<dbReference type="PROSITE" id="PS50109">
    <property type="entry name" value="HIS_KIN"/>
    <property type="match status" value="1"/>
</dbReference>
<dbReference type="InterPro" id="IPR005467">
    <property type="entry name" value="His_kinase_dom"/>
</dbReference>
<dbReference type="FunFam" id="1.10.287.130:FF:000101">
    <property type="entry name" value="Sensor histidine kinase"/>
    <property type="match status" value="1"/>
</dbReference>
<evidence type="ECO:0000313" key="6">
    <source>
        <dbReference type="EMBL" id="AUN99155.1"/>
    </source>
</evidence>
<proteinExistence type="predicted"/>
<dbReference type="Pfam" id="PF05227">
    <property type="entry name" value="CHASE3"/>
    <property type="match status" value="1"/>
</dbReference>
<dbReference type="PANTHER" id="PTHR42878:SF15">
    <property type="entry name" value="BACTERIOPHYTOCHROME"/>
    <property type="match status" value="1"/>
</dbReference>
<dbReference type="FunFam" id="3.30.565.10:FF:000006">
    <property type="entry name" value="Sensor histidine kinase WalK"/>
    <property type="match status" value="1"/>
</dbReference>
<dbReference type="Proteomes" id="UP000235584">
    <property type="component" value="Chromosome"/>
</dbReference>
<evidence type="ECO:0000313" key="7">
    <source>
        <dbReference type="Proteomes" id="UP000235584"/>
    </source>
</evidence>
<gene>
    <name evidence="6" type="ORF">C0V70_13795</name>
</gene>
<keyword evidence="4" id="KW-0808">Transferase</keyword>